<dbReference type="Proteomes" id="UP001479606">
    <property type="component" value="Unassembled WGS sequence"/>
</dbReference>
<dbReference type="PROSITE" id="PS00874">
    <property type="entry name" value="T2SP_F"/>
    <property type="match status" value="1"/>
</dbReference>
<feature type="region of interest" description="Disordered" evidence="11">
    <location>
        <begin position="1"/>
        <end position="22"/>
    </location>
</feature>
<keyword evidence="8 12" id="KW-0472">Membrane</keyword>
<evidence type="ECO:0000313" key="14">
    <source>
        <dbReference type="EMBL" id="MEL5994138.1"/>
    </source>
</evidence>
<keyword evidence="5" id="KW-1003">Cell membrane</keyword>
<feature type="transmembrane region" description="Helical" evidence="12">
    <location>
        <begin position="254"/>
        <end position="271"/>
    </location>
</feature>
<keyword evidence="4 10" id="KW-0813">Transport</keyword>
<feature type="transmembrane region" description="Helical" evidence="12">
    <location>
        <begin position="146"/>
        <end position="169"/>
    </location>
</feature>
<evidence type="ECO:0000256" key="1">
    <source>
        <dbReference type="ARBA" id="ARBA00002684"/>
    </source>
</evidence>
<feature type="transmembrane region" description="Helical" evidence="12">
    <location>
        <begin position="201"/>
        <end position="219"/>
    </location>
</feature>
<proteinExistence type="inferred from homology"/>
<sequence>MSNGLRLRPVAPPLAAPSSARGGQFSTLLSRDISFGNRGKPTAKQREALYLELGMLLGAGVDIKTALDLQVDQHKGALRTTLEELRSAVVSGSTVAAALEASGHFSAYEFHSVRIGEETGRLADILHELARYYTRQIKQRRQLLQALAYPALVLSTAAGAVLFMLRFIVPMFADVFRRFGGELPPLTQAIVRLSAGVREHGLLGVALVFGLVLLGRWLANVPTYRYLLSRFMLRIPILGPLLRGVYLGRLCGSLALLTGAHVPLLQALALARQMLSFAPLARALQEVEARVLLGAPLHSSLQEFGFLFDARLVALVKVGEEVNKLDYFFNLLAQQYGEEVDHRAALLSTALEPLIMLFLGGVVGLILIGMYLPIFQISNAIQ</sequence>
<reference evidence="14 15" key="1">
    <citation type="journal article" date="2018" name="Arch. Microbiol.">
        <title>Hymenobacter segetis sp. nov., isolated from soil.</title>
        <authorList>
            <person name="Ten L.N."/>
            <person name="Lim S.J."/>
            <person name="Kim B.O."/>
            <person name="Kang I.K."/>
            <person name="Jung H.Y."/>
        </authorList>
    </citation>
    <scope>NUCLEOTIDE SEQUENCE [LARGE SCALE GENOMIC DNA]</scope>
    <source>
        <strain evidence="14 15">S7-3-11</strain>
    </source>
</reference>
<evidence type="ECO:0000256" key="8">
    <source>
        <dbReference type="ARBA" id="ARBA00023136"/>
    </source>
</evidence>
<evidence type="ECO:0000256" key="3">
    <source>
        <dbReference type="ARBA" id="ARBA00005745"/>
    </source>
</evidence>
<evidence type="ECO:0000256" key="11">
    <source>
        <dbReference type="SAM" id="MobiDB-lite"/>
    </source>
</evidence>
<feature type="domain" description="Type II secretion system protein GspF" evidence="13">
    <location>
        <begin position="251"/>
        <end position="373"/>
    </location>
</feature>
<organism evidence="14 15">
    <name type="scientific">Hymenobacter segetis</name>
    <dbReference type="NCBI Taxonomy" id="2025509"/>
    <lineage>
        <taxon>Bacteria</taxon>
        <taxon>Pseudomonadati</taxon>
        <taxon>Bacteroidota</taxon>
        <taxon>Cytophagia</taxon>
        <taxon>Cytophagales</taxon>
        <taxon>Hymenobacteraceae</taxon>
        <taxon>Hymenobacter</taxon>
    </lineage>
</organism>
<dbReference type="Pfam" id="PF00482">
    <property type="entry name" value="T2SSF"/>
    <property type="match status" value="2"/>
</dbReference>
<evidence type="ECO:0000313" key="15">
    <source>
        <dbReference type="Proteomes" id="UP001479606"/>
    </source>
</evidence>
<feature type="domain" description="Type II secretion system protein GspF" evidence="13">
    <location>
        <begin position="52"/>
        <end position="170"/>
    </location>
</feature>
<evidence type="ECO:0000256" key="7">
    <source>
        <dbReference type="ARBA" id="ARBA00022989"/>
    </source>
</evidence>
<dbReference type="EMBL" id="JBCEVZ010000014">
    <property type="protein sequence ID" value="MEL5994138.1"/>
    <property type="molecule type" value="Genomic_DNA"/>
</dbReference>
<dbReference type="InterPro" id="IPR042094">
    <property type="entry name" value="T2SS_GspF_sf"/>
</dbReference>
<dbReference type="Gene3D" id="1.20.81.30">
    <property type="entry name" value="Type II secretion system (T2SS), domain F"/>
    <property type="match status" value="2"/>
</dbReference>
<evidence type="ECO:0000256" key="6">
    <source>
        <dbReference type="ARBA" id="ARBA00022692"/>
    </source>
</evidence>
<evidence type="ECO:0000256" key="5">
    <source>
        <dbReference type="ARBA" id="ARBA00022475"/>
    </source>
</evidence>
<comment type="caution">
    <text evidence="14">The sequence shown here is derived from an EMBL/GenBank/DDBJ whole genome shotgun (WGS) entry which is preliminary data.</text>
</comment>
<keyword evidence="7 12" id="KW-1133">Transmembrane helix</keyword>
<evidence type="ECO:0000256" key="12">
    <source>
        <dbReference type="SAM" id="Phobius"/>
    </source>
</evidence>
<comment type="subcellular location">
    <subcellularLocation>
        <location evidence="2 10">Cell membrane</location>
        <topology evidence="2 10">Multi-pass membrane protein</topology>
    </subcellularLocation>
</comment>
<evidence type="ECO:0000259" key="13">
    <source>
        <dbReference type="Pfam" id="PF00482"/>
    </source>
</evidence>
<feature type="transmembrane region" description="Helical" evidence="12">
    <location>
        <begin position="354"/>
        <end position="374"/>
    </location>
</feature>
<accession>A0ABU9LUE5</accession>
<evidence type="ECO:0000256" key="9">
    <source>
        <dbReference type="ARBA" id="ARBA00030750"/>
    </source>
</evidence>
<evidence type="ECO:0000256" key="4">
    <source>
        <dbReference type="ARBA" id="ARBA00022448"/>
    </source>
</evidence>
<dbReference type="InterPro" id="IPR003004">
    <property type="entry name" value="GspF/PilC"/>
</dbReference>
<comment type="function">
    <text evidence="1">Component of the type II secretion system inner membrane complex required for the energy-dependent secretion of extracellular factors such as proteases and toxins from the periplasm.</text>
</comment>
<name>A0ABU9LUE5_9BACT</name>
<dbReference type="PANTHER" id="PTHR30012:SF0">
    <property type="entry name" value="TYPE II SECRETION SYSTEM PROTEIN F-RELATED"/>
    <property type="match status" value="1"/>
</dbReference>
<protein>
    <recommendedName>
        <fullName evidence="9">General secretion pathway protein F</fullName>
    </recommendedName>
</protein>
<dbReference type="PRINTS" id="PR00812">
    <property type="entry name" value="BCTERIALGSPF"/>
</dbReference>
<gene>
    <name evidence="14" type="ORF">AAFH49_07955</name>
</gene>
<dbReference type="PANTHER" id="PTHR30012">
    <property type="entry name" value="GENERAL SECRETION PATHWAY PROTEIN"/>
    <property type="match status" value="1"/>
</dbReference>
<comment type="similarity">
    <text evidence="3 10">Belongs to the GSP F family.</text>
</comment>
<evidence type="ECO:0000256" key="10">
    <source>
        <dbReference type="RuleBase" id="RU003923"/>
    </source>
</evidence>
<keyword evidence="6 10" id="KW-0812">Transmembrane</keyword>
<dbReference type="InterPro" id="IPR001992">
    <property type="entry name" value="T2SS_GspF/T4SS_PilC_CS"/>
</dbReference>
<keyword evidence="15" id="KW-1185">Reference proteome</keyword>
<evidence type="ECO:0000256" key="2">
    <source>
        <dbReference type="ARBA" id="ARBA00004651"/>
    </source>
</evidence>
<dbReference type="InterPro" id="IPR018076">
    <property type="entry name" value="T2SS_GspF_dom"/>
</dbReference>